<dbReference type="EMBL" id="JACDTY010000003">
    <property type="protein sequence ID" value="MBA1140244.1"/>
    <property type="molecule type" value="Genomic_DNA"/>
</dbReference>
<sequence>MDVHKILSDKIERLPIGDHTEGIKAVLFHIGTAVRHLQRGQAESDESYFTDAIYRCNQAFEGSIKEAYRVLAAENPEKKTPAEIEIFLQNGKLLKKRVLDLFSNYRREWRNPSTHDYKLLFHEDESLLAIVSVTVFAIVLCDQILTKLTFESSRADVVESSVPEEIKGDLLSFVAEKIRAFASNYVVKPDDVTTLSSSYAEIEGAIGGFLSAEFAKISGLSILLSPVLDDRYEADLLVSLGGEHIALEIRSLHGRVPISSIYELSTSKVRSLLQKNRKVTGVVMLFYNAQEADYIIGGGSATGFGANVRVVMARESFKELERLYPPKKS</sequence>
<dbReference type="Proteomes" id="UP000558284">
    <property type="component" value="Unassembled WGS sequence"/>
</dbReference>
<comment type="caution">
    <text evidence="1">The sequence shown here is derived from an EMBL/GenBank/DDBJ whole genome shotgun (WGS) entry which is preliminary data.</text>
</comment>
<dbReference type="RefSeq" id="WP_181056940.1">
    <property type="nucleotide sequence ID" value="NZ_JACDTY010000003.1"/>
</dbReference>
<evidence type="ECO:0000313" key="2">
    <source>
        <dbReference type="Proteomes" id="UP000558284"/>
    </source>
</evidence>
<accession>A0A838B376</accession>
<evidence type="ECO:0000313" key="1">
    <source>
        <dbReference type="EMBL" id="MBA1140244.1"/>
    </source>
</evidence>
<reference evidence="1 2" key="1">
    <citation type="submission" date="2020-07" db="EMBL/GenBank/DDBJ databases">
        <title>Definition of the novel symbiovar canariense within Mesorhizobium novociceri, a new species of genus Mesorhizobium nodulating Cicer canariense in the Caldera de Taburiente National Park (La Palma, Canary Islands).</title>
        <authorList>
            <person name="Leon-Barrios M."/>
            <person name="Perez-Yepez J."/>
            <person name="Flores-Felix J.D."/>
            <person name="Ramirez-Baena M.H."/>
            <person name="Pulido-Suarez L."/>
            <person name="Igual J.M."/>
            <person name="Velazquez E."/>
            <person name="Peix A."/>
        </authorList>
    </citation>
    <scope>NUCLEOTIDE SEQUENCE [LARGE SCALE GENOMIC DNA]</scope>
    <source>
        <strain evidence="1 2">CCANP35</strain>
    </source>
</reference>
<dbReference type="AlphaFoldDB" id="A0A838B376"/>
<protein>
    <submittedName>
        <fullName evidence="1">Uncharacterized protein</fullName>
    </submittedName>
</protein>
<keyword evidence="2" id="KW-1185">Reference proteome</keyword>
<organism evidence="1 2">
    <name type="scientific">Mesorhizobium neociceri</name>
    <dbReference type="NCBI Taxonomy" id="1307853"/>
    <lineage>
        <taxon>Bacteria</taxon>
        <taxon>Pseudomonadati</taxon>
        <taxon>Pseudomonadota</taxon>
        <taxon>Alphaproteobacteria</taxon>
        <taxon>Hyphomicrobiales</taxon>
        <taxon>Phyllobacteriaceae</taxon>
        <taxon>Mesorhizobium</taxon>
    </lineage>
</organism>
<name>A0A838B376_9HYPH</name>
<gene>
    <name evidence="1" type="ORF">H0241_08225</name>
</gene>
<proteinExistence type="predicted"/>